<name>A0A2S1LYD5_9SPIR</name>
<evidence type="ECO:0000313" key="2">
    <source>
        <dbReference type="Proteomes" id="UP000244655"/>
    </source>
</evidence>
<dbReference type="PROSITE" id="PS51257">
    <property type="entry name" value="PROKAR_LIPOPROTEIN"/>
    <property type="match status" value="1"/>
</dbReference>
<protein>
    <recommendedName>
        <fullName evidence="3">Lipoprotein</fullName>
    </recommendedName>
</protein>
<keyword evidence="1" id="KW-0614">Plasmid</keyword>
<organism evidence="1 2">
    <name type="scientific">Candidatus Borreliella tachyglossi</name>
    <dbReference type="NCBI Taxonomy" id="1964448"/>
    <lineage>
        <taxon>Bacteria</taxon>
        <taxon>Pseudomonadati</taxon>
        <taxon>Spirochaetota</taxon>
        <taxon>Spirochaetia</taxon>
        <taxon>Spirochaetales</taxon>
        <taxon>Borreliaceae</taxon>
        <taxon>Borreliella</taxon>
    </lineage>
</organism>
<gene>
    <name evidence="1" type="ORF">CR532_04680</name>
</gene>
<proteinExistence type="predicted"/>
<dbReference type="RefSeq" id="WP_108729690.1">
    <property type="nucleotide sequence ID" value="NZ_CP025786.1"/>
</dbReference>
<reference evidence="1 2" key="1">
    <citation type="submission" date="2018-01" db="EMBL/GenBank/DDBJ databases">
        <title>Genome sequence of Borrelia tachyglossi.</title>
        <authorList>
            <person name="Gofton A.W."/>
        </authorList>
    </citation>
    <scope>NUCLEOTIDE SEQUENCE [LARGE SCALE GENOMIC DNA]</scope>
    <source>
        <strain evidence="1 2">Bc-F10-1268</strain>
        <plasmid evidence="1 2">pl78</plasmid>
    </source>
</reference>
<keyword evidence="2" id="KW-1185">Reference proteome</keyword>
<geneLocation type="plasmid" evidence="1 2">
    <name>pl78</name>
</geneLocation>
<dbReference type="OrthoDB" id="3099201at2"/>
<dbReference type="Proteomes" id="UP000244655">
    <property type="component" value="Plasmid pl78"/>
</dbReference>
<dbReference type="EMBL" id="CP025786">
    <property type="protein sequence ID" value="AWG43296.1"/>
    <property type="molecule type" value="Genomic_DNA"/>
</dbReference>
<accession>A0A2S1LYD5</accession>
<evidence type="ECO:0000313" key="1">
    <source>
        <dbReference type="EMBL" id="AWG43296.1"/>
    </source>
</evidence>
<sequence length="186" mass="21283">MRIERLFLIMAFGINLFVSCKALPKQSQEVIIKRHSNSPDLGIIKLNLRNGNDTFSLGFDILSDYCVLHARLVNERELLIKHLRLVEHDICLLVEGSMEEDKRDGALIMREYNGTWEVRVDIDLNHCMQEWKNLAGKAGTQELDFFVIASETETGIDKNYSFKVSPVNLLAFLNSIELIHPNGIPR</sequence>
<evidence type="ECO:0008006" key="3">
    <source>
        <dbReference type="Google" id="ProtNLM"/>
    </source>
</evidence>
<dbReference type="AlphaFoldDB" id="A0A2S1LYD5"/>